<keyword evidence="1" id="KW-0812">Transmembrane</keyword>
<dbReference type="EMBL" id="JAPWTK010000009">
    <property type="protein sequence ID" value="KAJ8960329.1"/>
    <property type="molecule type" value="Genomic_DNA"/>
</dbReference>
<feature type="domain" description="NUP210 C-terminal Ig-like" evidence="2">
    <location>
        <begin position="27"/>
        <end position="134"/>
    </location>
</feature>
<dbReference type="InterPro" id="IPR045197">
    <property type="entry name" value="NUP210-like"/>
</dbReference>
<evidence type="ECO:0000259" key="2">
    <source>
        <dbReference type="Pfam" id="PF22957"/>
    </source>
</evidence>
<dbReference type="Pfam" id="PF22957">
    <property type="entry name" value="NUP210_Ig"/>
    <property type="match status" value="1"/>
</dbReference>
<sequence>MSSPYFLALDPRMEMSYADVRKLISPTGFRCFMKFSNESASIAIDKLFNITSSWVPDTGQYACKFINLGITGPEIATLTTNITLWATTEDFETESKHLEIKFLPQFYVPLEVALEENTNMGDLEVIGHPEVLAAVTVTPADSSIIFVDEGKTVNTTSTTYRIQLVDYHWRLAGLEEAMGIIVTCPKTKQEVKVIVKVTGQKQICSVPRSPLVTFFQNYKYAIAMATAMLIIFFLTFYFYSNYMHPVVNVECEHPRTMLTSSPGSPVTSVHRCSANASSQFAGMSRTSSSPTSRNNSSSCRFNCSCNGGREPIYGDASSFYTSPEIRRNRRCM</sequence>
<gene>
    <name evidence="3" type="ORF">NQ318_004063</name>
</gene>
<feature type="transmembrane region" description="Helical" evidence="1">
    <location>
        <begin position="218"/>
        <end position="239"/>
    </location>
</feature>
<evidence type="ECO:0000313" key="4">
    <source>
        <dbReference type="Proteomes" id="UP001162162"/>
    </source>
</evidence>
<name>A0AAV8Z849_9CUCU</name>
<dbReference type="GO" id="GO:0005643">
    <property type="term" value="C:nuclear pore"/>
    <property type="evidence" value="ECO:0007669"/>
    <property type="project" value="TreeGrafter"/>
</dbReference>
<dbReference type="PANTHER" id="PTHR23019">
    <property type="entry name" value="NUCLEAR PORE MEMBRANE GLYCOPROTEIN GP210-RELATED"/>
    <property type="match status" value="1"/>
</dbReference>
<keyword evidence="1" id="KW-1133">Transmembrane helix</keyword>
<comment type="caution">
    <text evidence="3">The sequence shown here is derived from an EMBL/GenBank/DDBJ whole genome shotgun (WGS) entry which is preliminary data.</text>
</comment>
<protein>
    <recommendedName>
        <fullName evidence="2">NUP210 C-terminal Ig-like domain-containing protein</fullName>
    </recommendedName>
</protein>
<proteinExistence type="predicted"/>
<keyword evidence="1" id="KW-0472">Membrane</keyword>
<accession>A0AAV8Z849</accession>
<keyword evidence="4" id="KW-1185">Reference proteome</keyword>
<evidence type="ECO:0000256" key="1">
    <source>
        <dbReference type="SAM" id="Phobius"/>
    </source>
</evidence>
<dbReference type="PANTHER" id="PTHR23019:SF0">
    <property type="entry name" value="NUCLEAR PORE MEMBRANE GLYCOPROTEIN 210"/>
    <property type="match status" value="1"/>
</dbReference>
<evidence type="ECO:0000313" key="3">
    <source>
        <dbReference type="EMBL" id="KAJ8960329.1"/>
    </source>
</evidence>
<dbReference type="AlphaFoldDB" id="A0AAV8Z849"/>
<organism evidence="3 4">
    <name type="scientific">Aromia moschata</name>
    <dbReference type="NCBI Taxonomy" id="1265417"/>
    <lineage>
        <taxon>Eukaryota</taxon>
        <taxon>Metazoa</taxon>
        <taxon>Ecdysozoa</taxon>
        <taxon>Arthropoda</taxon>
        <taxon>Hexapoda</taxon>
        <taxon>Insecta</taxon>
        <taxon>Pterygota</taxon>
        <taxon>Neoptera</taxon>
        <taxon>Endopterygota</taxon>
        <taxon>Coleoptera</taxon>
        <taxon>Polyphaga</taxon>
        <taxon>Cucujiformia</taxon>
        <taxon>Chrysomeloidea</taxon>
        <taxon>Cerambycidae</taxon>
        <taxon>Cerambycinae</taxon>
        <taxon>Callichromatini</taxon>
        <taxon>Aromia</taxon>
    </lineage>
</organism>
<dbReference type="InterPro" id="IPR055095">
    <property type="entry name" value="NUP210_Ig_C"/>
</dbReference>
<dbReference type="Proteomes" id="UP001162162">
    <property type="component" value="Unassembled WGS sequence"/>
</dbReference>
<reference evidence="3" key="1">
    <citation type="journal article" date="2023" name="Insect Mol. Biol.">
        <title>Genome sequencing provides insights into the evolution of gene families encoding plant cell wall-degrading enzymes in longhorned beetles.</title>
        <authorList>
            <person name="Shin N.R."/>
            <person name="Okamura Y."/>
            <person name="Kirsch R."/>
            <person name="Pauchet Y."/>
        </authorList>
    </citation>
    <scope>NUCLEOTIDE SEQUENCE</scope>
    <source>
        <strain evidence="3">AMC_N1</strain>
    </source>
</reference>